<keyword evidence="1" id="KW-1133">Transmembrane helix</keyword>
<dbReference type="AlphaFoldDB" id="A0A1Q6F3R6"/>
<dbReference type="GeneID" id="73803203"/>
<feature type="transmembrane region" description="Helical" evidence="1">
    <location>
        <begin position="6"/>
        <end position="28"/>
    </location>
</feature>
<dbReference type="RefSeq" id="WP_004328912.1">
    <property type="nucleotide sequence ID" value="NZ_BAAFKT010000004.1"/>
</dbReference>
<proteinExistence type="predicted"/>
<protein>
    <submittedName>
        <fullName evidence="2">Uncharacterized protein</fullName>
    </submittedName>
</protein>
<gene>
    <name evidence="2" type="ORF">BHV66_08790</name>
</gene>
<dbReference type="STRING" id="28117.BHV66_08790"/>
<sequence length="92" mass="9742">MPTWLIIILLAILAVGLFVLAMSLTLIFKGHHIDSEISTNENMRKLGIKCAVQETREQMTGLEDCASEPGCSGNCAACTPEAAAAVHGSAKK</sequence>
<evidence type="ECO:0000313" key="2">
    <source>
        <dbReference type="EMBL" id="OKY93529.1"/>
    </source>
</evidence>
<organism evidence="2 3">
    <name type="scientific">Alistipes putredinis</name>
    <dbReference type="NCBI Taxonomy" id="28117"/>
    <lineage>
        <taxon>Bacteria</taxon>
        <taxon>Pseudomonadati</taxon>
        <taxon>Bacteroidota</taxon>
        <taxon>Bacteroidia</taxon>
        <taxon>Bacteroidales</taxon>
        <taxon>Rikenellaceae</taxon>
        <taxon>Alistipes</taxon>
    </lineage>
</organism>
<evidence type="ECO:0000256" key="1">
    <source>
        <dbReference type="SAM" id="Phobius"/>
    </source>
</evidence>
<reference evidence="2 3" key="1">
    <citation type="journal article" date="2016" name="Nat. Biotechnol.">
        <title>Measurement of bacterial replication rates in microbial communities.</title>
        <authorList>
            <person name="Brown C.T."/>
            <person name="Olm M.R."/>
            <person name="Thomas B.C."/>
            <person name="Banfield J.F."/>
        </authorList>
    </citation>
    <scope>NUCLEOTIDE SEQUENCE [LARGE SCALE GENOMIC DNA]</scope>
    <source>
        <strain evidence="2">CAG:67_53_122</strain>
    </source>
</reference>
<accession>A0A1Q6F3R6</accession>
<keyword evidence="1" id="KW-0472">Membrane</keyword>
<comment type="caution">
    <text evidence="2">The sequence shown here is derived from an EMBL/GenBank/DDBJ whole genome shotgun (WGS) entry which is preliminary data.</text>
</comment>
<keyword evidence="1" id="KW-0812">Transmembrane</keyword>
<dbReference type="Proteomes" id="UP000187417">
    <property type="component" value="Unassembled WGS sequence"/>
</dbReference>
<evidence type="ECO:0000313" key="3">
    <source>
        <dbReference type="Proteomes" id="UP000187417"/>
    </source>
</evidence>
<dbReference type="EMBL" id="MNQH01000034">
    <property type="protein sequence ID" value="OKY93529.1"/>
    <property type="molecule type" value="Genomic_DNA"/>
</dbReference>
<name>A0A1Q6F3R6_9BACT</name>